<feature type="non-terminal residue" evidence="1">
    <location>
        <position position="69"/>
    </location>
</feature>
<keyword evidence="2" id="KW-1185">Reference proteome</keyword>
<comment type="caution">
    <text evidence="1">The sequence shown here is derived from an EMBL/GenBank/DDBJ whole genome shotgun (WGS) entry which is preliminary data.</text>
</comment>
<reference evidence="1 2" key="1">
    <citation type="journal article" date="2023" name="Int. J. Syst. Evol. Microbiol.">
        <title>The observation of taxonomic boundaries for the 16SrII and 16SrXXV phytoplasmas using genome-based delimitation.</title>
        <authorList>
            <person name="Rodrigues Jardim B."/>
            <person name="Tran-Nguyen L.T.T."/>
            <person name="Gambley C."/>
            <person name="Al-Sadi A.M."/>
            <person name="Al-Subhi A.M."/>
            <person name="Foissac X."/>
            <person name="Salar P."/>
            <person name="Cai H."/>
            <person name="Yang J.Y."/>
            <person name="Davis R."/>
            <person name="Jones L."/>
            <person name="Rodoni B."/>
            <person name="Constable F.E."/>
        </authorList>
    </citation>
    <scope>NUCLEOTIDE SEQUENCE [LARGE SCALE GENOMIC DNA]</scope>
    <source>
        <strain evidence="1">BAWM-322</strain>
    </source>
</reference>
<dbReference type="Proteomes" id="UP001382955">
    <property type="component" value="Unassembled WGS sequence"/>
</dbReference>
<gene>
    <name evidence="1" type="ORF">OC725_02030</name>
</gene>
<proteinExistence type="predicted"/>
<evidence type="ECO:0000313" key="2">
    <source>
        <dbReference type="Proteomes" id="UP001382955"/>
    </source>
</evidence>
<sequence>MQIQQREKSNFTDGFSDCFFNMEWIIINTDRLIAFYSAIYLCCFIYNQPPSKPDKQVSQHPAFHNLLSF</sequence>
<organism evidence="1 2">
    <name type="scientific">Candidatus Phytoplasma fabacearum</name>
    <dbReference type="NCBI Taxonomy" id="2982628"/>
    <lineage>
        <taxon>Bacteria</taxon>
        <taxon>Bacillati</taxon>
        <taxon>Mycoplasmatota</taxon>
        <taxon>Mollicutes</taxon>
        <taxon>Acholeplasmatales</taxon>
        <taxon>Acholeplasmataceae</taxon>
        <taxon>Candidatus Phytoplasma</taxon>
        <taxon>16SrII (Peanut WB group)</taxon>
    </lineage>
</organism>
<dbReference type="EMBL" id="JAOSIK010000020">
    <property type="protein sequence ID" value="MEK0312034.1"/>
    <property type="molecule type" value="Genomic_DNA"/>
</dbReference>
<name>A0ABU8ZSX1_9MOLU</name>
<evidence type="ECO:0000313" key="1">
    <source>
        <dbReference type="EMBL" id="MEK0312034.1"/>
    </source>
</evidence>
<protein>
    <submittedName>
        <fullName evidence="1">Uncharacterized protein</fullName>
    </submittedName>
</protein>
<accession>A0ABU8ZSX1</accession>